<name>A0ABS2SYX1_9BACI</name>
<keyword evidence="2" id="KW-1185">Reference proteome</keyword>
<comment type="caution">
    <text evidence="1">The sequence shown here is derived from an EMBL/GenBank/DDBJ whole genome shotgun (WGS) entry which is preliminary data.</text>
</comment>
<organism evidence="1 2">
    <name type="scientific">Shouchella xiaoxiensis</name>
    <dbReference type="NCBI Taxonomy" id="766895"/>
    <lineage>
        <taxon>Bacteria</taxon>
        <taxon>Bacillati</taxon>
        <taxon>Bacillota</taxon>
        <taxon>Bacilli</taxon>
        <taxon>Bacillales</taxon>
        <taxon>Bacillaceae</taxon>
        <taxon>Shouchella</taxon>
    </lineage>
</organism>
<accession>A0ABS2SYX1</accession>
<evidence type="ECO:0000313" key="2">
    <source>
        <dbReference type="Proteomes" id="UP001179280"/>
    </source>
</evidence>
<proteinExistence type="predicted"/>
<evidence type="ECO:0000313" key="1">
    <source>
        <dbReference type="EMBL" id="MBM7840221.1"/>
    </source>
</evidence>
<protein>
    <submittedName>
        <fullName evidence="1">Uncharacterized protein</fullName>
    </submittedName>
</protein>
<reference evidence="1" key="1">
    <citation type="submission" date="2021-01" db="EMBL/GenBank/DDBJ databases">
        <title>Genomic Encyclopedia of Type Strains, Phase IV (KMG-IV): sequencing the most valuable type-strain genomes for metagenomic binning, comparative biology and taxonomic classification.</title>
        <authorList>
            <person name="Goeker M."/>
        </authorList>
    </citation>
    <scope>NUCLEOTIDE SEQUENCE</scope>
    <source>
        <strain evidence="1">DSM 21943</strain>
    </source>
</reference>
<gene>
    <name evidence="1" type="ORF">JOC54_003501</name>
</gene>
<sequence>MKLFSTTGIVDLFTPAYKRPVDDHIIQDETTIRLINDTERLLKRMTDNATGKNERKSVRRRQKDWDIRVKVSYNQIRVLVSDTKQSSSPVHKRFRIVCFRKYVKAVDGVGKVKESTIHYLKDGRMHVRSLQNVSQLKGIFHAIHLMDLAYVGTKINDVSLERLNGHEKQLKSEQANDIKFLAQEAKRYVQAMDTLSIDPMLDNRLKRILSHVSKLEDDFQLFGYEDKHTVRRLLREDIPNLMGAFLALSKKNQLEQRDNVFVSLSKMELSLISLKEDLEKTKIERMEHVMRLQELRYGESHIDKKKN</sequence>
<dbReference type="Proteomes" id="UP001179280">
    <property type="component" value="Unassembled WGS sequence"/>
</dbReference>
<dbReference type="EMBL" id="JAFBCV010000012">
    <property type="protein sequence ID" value="MBM7840221.1"/>
    <property type="molecule type" value="Genomic_DNA"/>
</dbReference>